<dbReference type="Proteomes" id="UP000386466">
    <property type="component" value="Unassembled WGS sequence"/>
</dbReference>
<sequence length="144" mass="15537">MKRRSQNVTDVHGHALLAGCGAVYARRDRASGRSVLAHQTLCSLSCTGVHTHTPERSRFPSGCLCAVRALKAQPRRPSLPSRAAHSWLLTSVSLPTPPRPVPTRVAQRLSLPLAAHARSPELLRVPCLPPSLPLPHSCSVSLKK</sequence>
<reference evidence="1 2" key="1">
    <citation type="submission" date="2019-01" db="EMBL/GenBank/DDBJ databases">
        <authorList>
            <person name="Alioto T."/>
            <person name="Alioto T."/>
        </authorList>
    </citation>
    <scope>NUCLEOTIDE SEQUENCE [LARGE SCALE GENOMIC DNA]</scope>
</reference>
<accession>A0A485N1W0</accession>
<protein>
    <submittedName>
        <fullName evidence="1">Uncharacterized protein</fullName>
    </submittedName>
</protein>
<dbReference type="AlphaFoldDB" id="A0A485N1W0"/>
<evidence type="ECO:0000313" key="1">
    <source>
        <dbReference type="EMBL" id="VFV27320.1"/>
    </source>
</evidence>
<evidence type="ECO:0000313" key="2">
    <source>
        <dbReference type="Proteomes" id="UP000386466"/>
    </source>
</evidence>
<keyword evidence="2" id="KW-1185">Reference proteome</keyword>
<name>A0A485N1W0_LYNPA</name>
<dbReference type="EMBL" id="CAAGRJ010009856">
    <property type="protein sequence ID" value="VFV27320.1"/>
    <property type="molecule type" value="Genomic_DNA"/>
</dbReference>
<proteinExistence type="predicted"/>
<gene>
    <name evidence="1" type="ORF">LYPA_23C012253</name>
</gene>
<organism evidence="1 2">
    <name type="scientific">Lynx pardinus</name>
    <name type="common">Iberian lynx</name>
    <name type="synonym">Felis pardina</name>
    <dbReference type="NCBI Taxonomy" id="191816"/>
    <lineage>
        <taxon>Eukaryota</taxon>
        <taxon>Metazoa</taxon>
        <taxon>Chordata</taxon>
        <taxon>Craniata</taxon>
        <taxon>Vertebrata</taxon>
        <taxon>Euteleostomi</taxon>
        <taxon>Mammalia</taxon>
        <taxon>Eutheria</taxon>
        <taxon>Laurasiatheria</taxon>
        <taxon>Carnivora</taxon>
        <taxon>Feliformia</taxon>
        <taxon>Felidae</taxon>
        <taxon>Felinae</taxon>
        <taxon>Lynx</taxon>
    </lineage>
</organism>